<dbReference type="AlphaFoldDB" id="A0A2K1DYD0"/>
<keyword evidence="1" id="KW-0472">Membrane</keyword>
<proteinExistence type="predicted"/>
<dbReference type="OrthoDB" id="1466970at2"/>
<name>A0A2K1DYD0_9FLAO</name>
<feature type="transmembrane region" description="Helical" evidence="1">
    <location>
        <begin position="7"/>
        <end position="25"/>
    </location>
</feature>
<organism evidence="2 3">
    <name type="scientific">Hanstruepera neustonica</name>
    <dbReference type="NCBI Taxonomy" id="1445657"/>
    <lineage>
        <taxon>Bacteria</taxon>
        <taxon>Pseudomonadati</taxon>
        <taxon>Bacteroidota</taxon>
        <taxon>Flavobacteriia</taxon>
        <taxon>Flavobacteriales</taxon>
        <taxon>Flavobacteriaceae</taxon>
        <taxon>Hanstruepera</taxon>
    </lineage>
</organism>
<evidence type="ECO:0000313" key="3">
    <source>
        <dbReference type="Proteomes" id="UP000236641"/>
    </source>
</evidence>
<sequence>MKLLHRIGYYLGGFSIGLIVLAFFLNGKKVSCDYGPEARVLKSINNKSLAIPQNIQQEFNANQIDSIQIREILKYAHVLFAESDTRKEPCGIYYLENSADDSKLDLKIENCDSVATITEIIWK</sequence>
<gene>
    <name evidence="2" type="ORF">C1T31_08555</name>
</gene>
<evidence type="ECO:0008006" key="4">
    <source>
        <dbReference type="Google" id="ProtNLM"/>
    </source>
</evidence>
<protein>
    <recommendedName>
        <fullName evidence="4">DUF4258 domain-containing protein</fullName>
    </recommendedName>
</protein>
<dbReference type="RefSeq" id="WP_103052074.1">
    <property type="nucleotide sequence ID" value="NZ_POWF01000004.1"/>
</dbReference>
<evidence type="ECO:0000256" key="1">
    <source>
        <dbReference type="SAM" id="Phobius"/>
    </source>
</evidence>
<keyword evidence="1" id="KW-0812">Transmembrane</keyword>
<keyword evidence="1" id="KW-1133">Transmembrane helix</keyword>
<evidence type="ECO:0000313" key="2">
    <source>
        <dbReference type="EMBL" id="PNQ73035.1"/>
    </source>
</evidence>
<dbReference type="Proteomes" id="UP000236641">
    <property type="component" value="Unassembled WGS sequence"/>
</dbReference>
<comment type="caution">
    <text evidence="2">The sequence shown here is derived from an EMBL/GenBank/DDBJ whole genome shotgun (WGS) entry which is preliminary data.</text>
</comment>
<reference evidence="2 3" key="1">
    <citation type="submission" date="2018-01" db="EMBL/GenBank/DDBJ databases">
        <title>The draft genome of Hanstruepera neustonica JCM19743.</title>
        <authorList>
            <person name="He R.-H."/>
            <person name="Du Z.-J."/>
        </authorList>
    </citation>
    <scope>NUCLEOTIDE SEQUENCE [LARGE SCALE GENOMIC DNA]</scope>
    <source>
        <strain evidence="2 3">JCM19743</strain>
    </source>
</reference>
<dbReference type="EMBL" id="POWF01000004">
    <property type="protein sequence ID" value="PNQ73035.1"/>
    <property type="molecule type" value="Genomic_DNA"/>
</dbReference>
<keyword evidence="3" id="KW-1185">Reference proteome</keyword>
<accession>A0A2K1DYD0</accession>